<gene>
    <name evidence="2" type="ORF">HMPREF9473_05125</name>
</gene>
<evidence type="ECO:0000259" key="1">
    <source>
        <dbReference type="PROSITE" id="PS50995"/>
    </source>
</evidence>
<proteinExistence type="predicted"/>
<comment type="caution">
    <text evidence="2">The sequence shown here is derived from an EMBL/GenBank/DDBJ whole genome shotgun (WGS) entry which is preliminary data.</text>
</comment>
<name>G5INP7_9FIRM</name>
<accession>G5INP7</accession>
<evidence type="ECO:0000313" key="3">
    <source>
        <dbReference type="Proteomes" id="UP000005384"/>
    </source>
</evidence>
<dbReference type="PANTHER" id="PTHR33164:SF43">
    <property type="entry name" value="HTH-TYPE TRANSCRIPTIONAL REPRESSOR YETL"/>
    <property type="match status" value="1"/>
</dbReference>
<sequence length="171" mass="19930">MKLEWLDRYRDLVEGIILFANQYSSIKTKEVLGTDVLYSFEQIQIIEYLLENEELKLNMRGVAERLGLKASAFTKLVNRLEDKGLLEKYRTPDNQKNIVVLVSDKGKKLYTEYCDNIAKKLFEGMFQVGSEVSDEELRKFTRMIQALTQYEIKRIPEGNELIPIVKNKGNK</sequence>
<evidence type="ECO:0000313" key="2">
    <source>
        <dbReference type="EMBL" id="EHI56921.1"/>
    </source>
</evidence>
<dbReference type="Pfam" id="PF12802">
    <property type="entry name" value="MarR_2"/>
    <property type="match status" value="1"/>
</dbReference>
<dbReference type="HOGENOM" id="CLU_1566121_0_0_9"/>
<dbReference type="EMBL" id="ADLN01000128">
    <property type="protein sequence ID" value="EHI56921.1"/>
    <property type="molecule type" value="Genomic_DNA"/>
</dbReference>
<dbReference type="AlphaFoldDB" id="G5INP7"/>
<reference evidence="2 3" key="1">
    <citation type="submission" date="2011-08" db="EMBL/GenBank/DDBJ databases">
        <title>The Genome Sequence of Clostridium hathewayi WAL-18680.</title>
        <authorList>
            <consortium name="The Broad Institute Genome Sequencing Platform"/>
            <person name="Earl A."/>
            <person name="Ward D."/>
            <person name="Feldgarden M."/>
            <person name="Gevers D."/>
            <person name="Finegold S.M."/>
            <person name="Summanen P.H."/>
            <person name="Molitoris D.R."/>
            <person name="Song M."/>
            <person name="Daigneault M."/>
            <person name="Allen-Vercoe E."/>
            <person name="Young S.K."/>
            <person name="Zeng Q."/>
            <person name="Gargeya S."/>
            <person name="Fitzgerald M."/>
            <person name="Haas B."/>
            <person name="Abouelleil A."/>
            <person name="Alvarado L."/>
            <person name="Arachchi H.M."/>
            <person name="Berlin A."/>
            <person name="Brown A."/>
            <person name="Chapman S.B."/>
            <person name="Chen Z."/>
            <person name="Dunbar C."/>
            <person name="Freedman E."/>
            <person name="Gearin G."/>
            <person name="Gellesch M."/>
            <person name="Goldberg J."/>
            <person name="Griggs A."/>
            <person name="Gujja S."/>
            <person name="Heiman D."/>
            <person name="Howarth C."/>
            <person name="Larson L."/>
            <person name="Lui A."/>
            <person name="MacDonald P.J.P."/>
            <person name="Montmayeur A."/>
            <person name="Murphy C."/>
            <person name="Neiman D."/>
            <person name="Pearson M."/>
            <person name="Priest M."/>
            <person name="Roberts A."/>
            <person name="Saif S."/>
            <person name="Shea T."/>
            <person name="Shenoy N."/>
            <person name="Sisk P."/>
            <person name="Stolte C."/>
            <person name="Sykes S."/>
            <person name="Wortman J."/>
            <person name="Nusbaum C."/>
            <person name="Birren B."/>
        </authorList>
    </citation>
    <scope>NUCLEOTIDE SEQUENCE [LARGE SCALE GENOMIC DNA]</scope>
    <source>
        <strain evidence="2 3">WAL-18680</strain>
    </source>
</reference>
<dbReference type="Gene3D" id="1.10.10.10">
    <property type="entry name" value="Winged helix-like DNA-binding domain superfamily/Winged helix DNA-binding domain"/>
    <property type="match status" value="1"/>
</dbReference>
<organism evidence="2 3">
    <name type="scientific">Hungatella hathewayi WAL-18680</name>
    <dbReference type="NCBI Taxonomy" id="742737"/>
    <lineage>
        <taxon>Bacteria</taxon>
        <taxon>Bacillati</taxon>
        <taxon>Bacillota</taxon>
        <taxon>Clostridia</taxon>
        <taxon>Lachnospirales</taxon>
        <taxon>Lachnospiraceae</taxon>
        <taxon>Hungatella</taxon>
    </lineage>
</organism>
<dbReference type="GO" id="GO:0003700">
    <property type="term" value="F:DNA-binding transcription factor activity"/>
    <property type="evidence" value="ECO:0007669"/>
    <property type="project" value="InterPro"/>
</dbReference>
<protein>
    <recommendedName>
        <fullName evidence="1">HTH marR-type domain-containing protein</fullName>
    </recommendedName>
</protein>
<dbReference type="PANTHER" id="PTHR33164">
    <property type="entry name" value="TRANSCRIPTIONAL REGULATOR, MARR FAMILY"/>
    <property type="match status" value="1"/>
</dbReference>
<dbReference type="InterPro" id="IPR039422">
    <property type="entry name" value="MarR/SlyA-like"/>
</dbReference>
<dbReference type="SUPFAM" id="SSF46785">
    <property type="entry name" value="Winged helix' DNA-binding domain"/>
    <property type="match status" value="1"/>
</dbReference>
<feature type="domain" description="HTH marR-type" evidence="1">
    <location>
        <begin position="1"/>
        <end position="149"/>
    </location>
</feature>
<dbReference type="PATRIC" id="fig|742737.3.peg.5118"/>
<dbReference type="OrthoDB" id="2595338at2"/>
<keyword evidence="3" id="KW-1185">Reference proteome</keyword>
<dbReference type="RefSeq" id="WP_006783113.1">
    <property type="nucleotide sequence ID" value="NZ_CP040506.1"/>
</dbReference>
<dbReference type="InterPro" id="IPR036390">
    <property type="entry name" value="WH_DNA-bd_sf"/>
</dbReference>
<dbReference type="InterPro" id="IPR000835">
    <property type="entry name" value="HTH_MarR-typ"/>
</dbReference>
<dbReference type="SMART" id="SM00347">
    <property type="entry name" value="HTH_MARR"/>
    <property type="match status" value="1"/>
</dbReference>
<dbReference type="PROSITE" id="PS50995">
    <property type="entry name" value="HTH_MARR_2"/>
    <property type="match status" value="1"/>
</dbReference>
<dbReference type="InterPro" id="IPR036388">
    <property type="entry name" value="WH-like_DNA-bd_sf"/>
</dbReference>
<dbReference type="Proteomes" id="UP000005384">
    <property type="component" value="Unassembled WGS sequence"/>
</dbReference>
<dbReference type="GO" id="GO:0006950">
    <property type="term" value="P:response to stress"/>
    <property type="evidence" value="ECO:0007669"/>
    <property type="project" value="TreeGrafter"/>
</dbReference>